<accession>A0A077LZ00</accession>
<keyword evidence="9" id="KW-1185">Reference proteome</keyword>
<dbReference type="GO" id="GO:0000287">
    <property type="term" value="F:magnesium ion binding"/>
    <property type="evidence" value="ECO:0007669"/>
    <property type="project" value="UniProtKB-UniRule"/>
</dbReference>
<dbReference type="Proteomes" id="UP000035721">
    <property type="component" value="Unassembled WGS sequence"/>
</dbReference>
<feature type="binding site" evidence="6">
    <location>
        <position position="101"/>
    </location>
    <ligand>
        <name>Mg(2+)</name>
        <dbReference type="ChEBI" id="CHEBI:18420"/>
    </ligand>
</feature>
<comment type="function">
    <text evidence="6">Toxic component of a toxin-antitoxin (TA) system. An RNase.</text>
</comment>
<evidence type="ECO:0000313" key="9">
    <source>
        <dbReference type="Proteomes" id="UP000035721"/>
    </source>
</evidence>
<feature type="domain" description="PIN" evidence="7">
    <location>
        <begin position="3"/>
        <end position="123"/>
    </location>
</feature>
<feature type="binding site" evidence="6">
    <location>
        <position position="6"/>
    </location>
    <ligand>
        <name>Mg(2+)</name>
        <dbReference type="ChEBI" id="CHEBI:18420"/>
    </ligand>
</feature>
<dbReference type="OrthoDB" id="1525146at2"/>
<name>A0A077LZ00_9MICO</name>
<evidence type="ECO:0000256" key="4">
    <source>
        <dbReference type="ARBA" id="ARBA00022801"/>
    </source>
</evidence>
<dbReference type="InterPro" id="IPR029060">
    <property type="entry name" value="PIN-like_dom_sf"/>
</dbReference>
<sequence length="229" mass="24944">MIVYLDTSAVVPILIAEPSTQMCRRVWEDADRRVSSRLTYVETVAALAMAQRHRRISTGEHDAAWSNFVAIWPDVDVVELTADLAVAAAGLARTLALRGYDAVHCATAADLNDPWMVAASGDARLIDAWRDLGIAVIDTNQDVNPSRLRRRRTPRQLPQEAKVRAAGDGCVLEAEKLLEHHAGSCASHSMSPSASRTAATYAAYAVAESIARRAMVAGGVFRGLRRLRR</sequence>
<dbReference type="GO" id="GO:0016787">
    <property type="term" value="F:hydrolase activity"/>
    <property type="evidence" value="ECO:0007669"/>
    <property type="project" value="UniProtKB-KW"/>
</dbReference>
<proteinExistence type="inferred from homology"/>
<dbReference type="Pfam" id="PF01850">
    <property type="entry name" value="PIN"/>
    <property type="match status" value="1"/>
</dbReference>
<evidence type="ECO:0000259" key="7">
    <source>
        <dbReference type="Pfam" id="PF01850"/>
    </source>
</evidence>
<keyword evidence="5 6" id="KW-0460">Magnesium</keyword>
<evidence type="ECO:0000256" key="3">
    <source>
        <dbReference type="ARBA" id="ARBA00022723"/>
    </source>
</evidence>
<reference evidence="8 9" key="1">
    <citation type="journal article" date="2013" name="ISME J.">
        <title>A metabolic model for members of the genus Tetrasphaera involved in enhanced biological phosphorus removal.</title>
        <authorList>
            <person name="Kristiansen R."/>
            <person name="Nguyen H.T.T."/>
            <person name="Saunders A.M."/>
            <person name="Nielsen J.L."/>
            <person name="Wimmer R."/>
            <person name="Le V.Q."/>
            <person name="McIlroy S.J."/>
            <person name="Petrovski S."/>
            <person name="Seviour R.J."/>
            <person name="Calteau A."/>
            <person name="Nielsen K.L."/>
            <person name="Nielsen P.H."/>
        </authorList>
    </citation>
    <scope>NUCLEOTIDE SEQUENCE [LARGE SCALE GENOMIC DNA]</scope>
    <source>
        <strain evidence="8 9">T1-X7</strain>
    </source>
</reference>
<keyword evidence="2 6" id="KW-0540">Nuclease</keyword>
<organism evidence="8 9">
    <name type="scientific">Nostocoides japonicum T1-X7</name>
    <dbReference type="NCBI Taxonomy" id="1194083"/>
    <lineage>
        <taxon>Bacteria</taxon>
        <taxon>Bacillati</taxon>
        <taxon>Actinomycetota</taxon>
        <taxon>Actinomycetes</taxon>
        <taxon>Micrococcales</taxon>
        <taxon>Intrasporangiaceae</taxon>
        <taxon>Nostocoides</taxon>
    </lineage>
</organism>
<keyword evidence="4 6" id="KW-0378">Hydrolase</keyword>
<keyword evidence="6" id="KW-0800">Toxin</keyword>
<dbReference type="InterPro" id="IPR002716">
    <property type="entry name" value="PIN_dom"/>
</dbReference>
<dbReference type="SUPFAM" id="SSF88723">
    <property type="entry name" value="PIN domain-like"/>
    <property type="match status" value="1"/>
</dbReference>
<keyword evidence="1 6" id="KW-1277">Toxin-antitoxin system</keyword>
<evidence type="ECO:0000256" key="5">
    <source>
        <dbReference type="ARBA" id="ARBA00022842"/>
    </source>
</evidence>
<comment type="similarity">
    <text evidence="6">Belongs to the PINc/VapC protein family.</text>
</comment>
<comment type="caution">
    <text evidence="8">The sequence shown here is derived from an EMBL/GenBank/DDBJ whole genome shotgun (WGS) entry which is preliminary data.</text>
</comment>
<dbReference type="GO" id="GO:0004540">
    <property type="term" value="F:RNA nuclease activity"/>
    <property type="evidence" value="ECO:0007669"/>
    <property type="project" value="InterPro"/>
</dbReference>
<protein>
    <recommendedName>
        <fullName evidence="6">Ribonuclease VapC</fullName>
        <shortName evidence="6">RNase VapC</shortName>
        <ecNumber evidence="6">3.1.-.-</ecNumber>
    </recommendedName>
    <alternativeName>
        <fullName evidence="6">Toxin VapC</fullName>
    </alternativeName>
</protein>
<dbReference type="RefSeq" id="WP_083454389.1">
    <property type="nucleotide sequence ID" value="NZ_HF570958.1"/>
</dbReference>
<dbReference type="CDD" id="cd09874">
    <property type="entry name" value="PIN_MT3492-like"/>
    <property type="match status" value="1"/>
</dbReference>
<evidence type="ECO:0000256" key="1">
    <source>
        <dbReference type="ARBA" id="ARBA00022649"/>
    </source>
</evidence>
<dbReference type="HAMAP" id="MF_00265">
    <property type="entry name" value="VapC_Nob1"/>
    <property type="match status" value="1"/>
</dbReference>
<keyword evidence="3 6" id="KW-0479">Metal-binding</keyword>
<evidence type="ECO:0000313" key="8">
    <source>
        <dbReference type="EMBL" id="CCH77169.1"/>
    </source>
</evidence>
<comment type="cofactor">
    <cofactor evidence="6">
        <name>Mg(2+)</name>
        <dbReference type="ChEBI" id="CHEBI:18420"/>
    </cofactor>
</comment>
<dbReference type="GO" id="GO:0090729">
    <property type="term" value="F:toxin activity"/>
    <property type="evidence" value="ECO:0007669"/>
    <property type="project" value="UniProtKB-KW"/>
</dbReference>
<dbReference type="EC" id="3.1.-.-" evidence="6"/>
<evidence type="ECO:0000256" key="6">
    <source>
        <dbReference type="HAMAP-Rule" id="MF_00265"/>
    </source>
</evidence>
<evidence type="ECO:0000256" key="2">
    <source>
        <dbReference type="ARBA" id="ARBA00022722"/>
    </source>
</evidence>
<dbReference type="Gene3D" id="3.40.50.1010">
    <property type="entry name" value="5'-nuclease"/>
    <property type="match status" value="1"/>
</dbReference>
<dbReference type="AlphaFoldDB" id="A0A077LZ00"/>
<dbReference type="EMBL" id="CAJB01000079">
    <property type="protein sequence ID" value="CCH77169.1"/>
    <property type="molecule type" value="Genomic_DNA"/>
</dbReference>
<dbReference type="InterPro" id="IPR022907">
    <property type="entry name" value="VapC_family"/>
</dbReference>
<gene>
    <name evidence="6" type="primary">vapC</name>
    <name evidence="8" type="ORF">BN12_170020</name>
</gene>
<dbReference type="STRING" id="1194083.BN12_170020"/>